<evidence type="ECO:0000313" key="2">
    <source>
        <dbReference type="EMBL" id="GAA4481735.1"/>
    </source>
</evidence>
<reference evidence="3" key="1">
    <citation type="journal article" date="2019" name="Int. J. Syst. Evol. Microbiol.">
        <title>The Global Catalogue of Microorganisms (GCM) 10K type strain sequencing project: providing services to taxonomists for standard genome sequencing and annotation.</title>
        <authorList>
            <consortium name="The Broad Institute Genomics Platform"/>
            <consortium name="The Broad Institute Genome Sequencing Center for Infectious Disease"/>
            <person name="Wu L."/>
            <person name="Ma J."/>
        </authorList>
    </citation>
    <scope>NUCLEOTIDE SEQUENCE [LARGE SCALE GENOMIC DNA]</scope>
    <source>
        <strain evidence="3">JCM 17933</strain>
    </source>
</reference>
<dbReference type="Proteomes" id="UP001500503">
    <property type="component" value="Unassembled WGS sequence"/>
</dbReference>
<keyword evidence="1" id="KW-0472">Membrane</keyword>
<protein>
    <submittedName>
        <fullName evidence="2">Uncharacterized protein</fullName>
    </submittedName>
</protein>
<proteinExistence type="predicted"/>
<dbReference type="EMBL" id="BAABHF010000005">
    <property type="protein sequence ID" value="GAA4481735.1"/>
    <property type="molecule type" value="Genomic_DNA"/>
</dbReference>
<comment type="caution">
    <text evidence="2">The sequence shown here is derived from an EMBL/GenBank/DDBJ whole genome shotgun (WGS) entry which is preliminary data.</text>
</comment>
<accession>A0ABP8P469</accession>
<feature type="transmembrane region" description="Helical" evidence="1">
    <location>
        <begin position="6"/>
        <end position="25"/>
    </location>
</feature>
<sequence length="63" mass="7432">MSVLAWWVVPVTVALLVGAIIRLWARRPRMRRSFEEVEYFKRFLDALRRNSAERARRGGRSTA</sequence>
<evidence type="ECO:0000256" key="1">
    <source>
        <dbReference type="SAM" id="Phobius"/>
    </source>
</evidence>
<keyword evidence="3" id="KW-1185">Reference proteome</keyword>
<dbReference type="RefSeq" id="WP_345455736.1">
    <property type="nucleotide sequence ID" value="NZ_BAABHF010000005.1"/>
</dbReference>
<keyword evidence="1" id="KW-1133">Transmembrane helix</keyword>
<keyword evidence="1" id="KW-0812">Transmembrane</keyword>
<gene>
    <name evidence="2" type="ORF">GCM10023191_001000</name>
</gene>
<organism evidence="2 3">
    <name type="scientific">Actinoallomurus oryzae</name>
    <dbReference type="NCBI Taxonomy" id="502180"/>
    <lineage>
        <taxon>Bacteria</taxon>
        <taxon>Bacillati</taxon>
        <taxon>Actinomycetota</taxon>
        <taxon>Actinomycetes</taxon>
        <taxon>Streptosporangiales</taxon>
        <taxon>Thermomonosporaceae</taxon>
        <taxon>Actinoallomurus</taxon>
    </lineage>
</organism>
<evidence type="ECO:0000313" key="3">
    <source>
        <dbReference type="Proteomes" id="UP001500503"/>
    </source>
</evidence>
<name>A0ABP8P469_9ACTN</name>